<protein>
    <submittedName>
        <fullName evidence="2">Uncharacterized protein</fullName>
    </submittedName>
</protein>
<gene>
    <name evidence="2" type="ORF">L211DRAFT_280400</name>
</gene>
<dbReference type="AlphaFoldDB" id="A0A3N4LNY7"/>
<feature type="compositionally biased region" description="Pro residues" evidence="1">
    <location>
        <begin position="199"/>
        <end position="209"/>
    </location>
</feature>
<feature type="compositionally biased region" description="Gly residues" evidence="1">
    <location>
        <begin position="436"/>
        <end position="445"/>
    </location>
</feature>
<feature type="compositionally biased region" description="Low complexity" evidence="1">
    <location>
        <begin position="382"/>
        <end position="394"/>
    </location>
</feature>
<evidence type="ECO:0000313" key="3">
    <source>
        <dbReference type="Proteomes" id="UP000267821"/>
    </source>
</evidence>
<feature type="region of interest" description="Disordered" evidence="1">
    <location>
        <begin position="323"/>
        <end position="635"/>
    </location>
</feature>
<feature type="compositionally biased region" description="Gly residues" evidence="1">
    <location>
        <begin position="619"/>
        <end position="635"/>
    </location>
</feature>
<feature type="compositionally biased region" description="Basic and acidic residues" evidence="1">
    <location>
        <begin position="591"/>
        <end position="602"/>
    </location>
</feature>
<feature type="compositionally biased region" description="Low complexity" evidence="1">
    <location>
        <begin position="188"/>
        <end position="198"/>
    </location>
</feature>
<dbReference type="EMBL" id="ML121547">
    <property type="protein sequence ID" value="RPB23249.1"/>
    <property type="molecule type" value="Genomic_DNA"/>
</dbReference>
<accession>A0A3N4LNY7</accession>
<feature type="compositionally biased region" description="Polar residues" evidence="1">
    <location>
        <begin position="48"/>
        <end position="61"/>
    </location>
</feature>
<keyword evidence="3" id="KW-1185">Reference proteome</keyword>
<evidence type="ECO:0000256" key="1">
    <source>
        <dbReference type="SAM" id="MobiDB-lite"/>
    </source>
</evidence>
<name>A0A3N4LNY7_9PEZI</name>
<evidence type="ECO:0000313" key="2">
    <source>
        <dbReference type="EMBL" id="RPB23249.1"/>
    </source>
</evidence>
<organism evidence="2 3">
    <name type="scientific">Terfezia boudieri ATCC MYA-4762</name>
    <dbReference type="NCBI Taxonomy" id="1051890"/>
    <lineage>
        <taxon>Eukaryota</taxon>
        <taxon>Fungi</taxon>
        <taxon>Dikarya</taxon>
        <taxon>Ascomycota</taxon>
        <taxon>Pezizomycotina</taxon>
        <taxon>Pezizomycetes</taxon>
        <taxon>Pezizales</taxon>
        <taxon>Pezizaceae</taxon>
        <taxon>Terfezia</taxon>
    </lineage>
</organism>
<feature type="compositionally biased region" description="Gly residues" evidence="1">
    <location>
        <begin position="522"/>
        <end position="539"/>
    </location>
</feature>
<feature type="compositionally biased region" description="Low complexity" evidence="1">
    <location>
        <begin position="349"/>
        <end position="375"/>
    </location>
</feature>
<sequence>MEQAVAEGEALRQQMESQASNVTNNVSAMIQQITEEKRRLEEEKNAAFTKTETPEAQTIQPAVTEIPSEAAPSSDIEALVTSRIQQERESLAQEKANVEKRLQDARAKFGEFQRKSIEVEKGKYEKLLSEKEQEHQTVINKLLEEQEARIEGAKNQVRQEYEAKIAELEARIKELEEQLQAEREKIATAASTPTGVPGTPAPATQPLPPNEELKKIVKRNVEHRLAKEREKWEKDAELTREEQVQARLVEEIEKTLKQREEEWAKVKEVEWSVKEAELSQKNVRALESAKESAKQEAMMRSKVQVSMLEKKNKALEEKVKALEGAGVPASPATARASLGGGLPVPVAHQQRPPAQASPPQQAQQQPGSLPETSTSLPPPAPSGVSLQSTQSQSSNNPTDTTGPLGGITRHSLAQPGQTPALRSLRGALSSNLPRGGLQGPVGRGAGQNPQPQQGQARPLSMPPQLQGGPQQTQFQQQQGGQPQQLQLHQHQAMIQLQLGQMQQQQQQQQGGSRGGSQLPRGGTQGVMRGGFGRGRGGVQAGPQPGQIQTGVPMPSQGQQMQQPLQSPQGQGQGQGVPKLNVQAKQFMPGKRQREEGEVDETRQQQQSSHPHQGGKRIRGGGMGGGPTAGGGTSQA</sequence>
<proteinExistence type="predicted"/>
<dbReference type="Proteomes" id="UP000267821">
    <property type="component" value="Unassembled WGS sequence"/>
</dbReference>
<dbReference type="OrthoDB" id="343070at2759"/>
<feature type="region of interest" description="Disordered" evidence="1">
    <location>
        <begin position="39"/>
        <end position="61"/>
    </location>
</feature>
<feature type="region of interest" description="Disordered" evidence="1">
    <location>
        <begin position="1"/>
        <end position="24"/>
    </location>
</feature>
<reference evidence="2 3" key="1">
    <citation type="journal article" date="2018" name="Nat. Ecol. Evol.">
        <title>Pezizomycetes genomes reveal the molecular basis of ectomycorrhizal truffle lifestyle.</title>
        <authorList>
            <person name="Murat C."/>
            <person name="Payen T."/>
            <person name="Noel B."/>
            <person name="Kuo A."/>
            <person name="Morin E."/>
            <person name="Chen J."/>
            <person name="Kohler A."/>
            <person name="Krizsan K."/>
            <person name="Balestrini R."/>
            <person name="Da Silva C."/>
            <person name="Montanini B."/>
            <person name="Hainaut M."/>
            <person name="Levati E."/>
            <person name="Barry K.W."/>
            <person name="Belfiori B."/>
            <person name="Cichocki N."/>
            <person name="Clum A."/>
            <person name="Dockter R.B."/>
            <person name="Fauchery L."/>
            <person name="Guy J."/>
            <person name="Iotti M."/>
            <person name="Le Tacon F."/>
            <person name="Lindquist E.A."/>
            <person name="Lipzen A."/>
            <person name="Malagnac F."/>
            <person name="Mello A."/>
            <person name="Molinier V."/>
            <person name="Miyauchi S."/>
            <person name="Poulain J."/>
            <person name="Riccioni C."/>
            <person name="Rubini A."/>
            <person name="Sitrit Y."/>
            <person name="Splivallo R."/>
            <person name="Traeger S."/>
            <person name="Wang M."/>
            <person name="Zifcakova L."/>
            <person name="Wipf D."/>
            <person name="Zambonelli A."/>
            <person name="Paolocci F."/>
            <person name="Nowrousian M."/>
            <person name="Ottonello S."/>
            <person name="Baldrian P."/>
            <person name="Spatafora J.W."/>
            <person name="Henrissat B."/>
            <person name="Nagy L.G."/>
            <person name="Aury J.M."/>
            <person name="Wincker P."/>
            <person name="Grigoriev I.V."/>
            <person name="Bonfante P."/>
            <person name="Martin F.M."/>
        </authorList>
    </citation>
    <scope>NUCLEOTIDE SEQUENCE [LARGE SCALE GENOMIC DNA]</scope>
    <source>
        <strain evidence="2 3">ATCC MYA-4762</strain>
    </source>
</reference>
<feature type="compositionally biased region" description="Polar residues" evidence="1">
    <location>
        <begin position="14"/>
        <end position="24"/>
    </location>
</feature>
<dbReference type="STRING" id="1051890.A0A3N4LNY7"/>
<dbReference type="InParanoid" id="A0A3N4LNY7"/>
<feature type="compositionally biased region" description="Low complexity" evidence="1">
    <location>
        <begin position="446"/>
        <end position="521"/>
    </location>
</feature>
<feature type="compositionally biased region" description="Low complexity" evidence="1">
    <location>
        <begin position="540"/>
        <end position="569"/>
    </location>
</feature>
<feature type="region of interest" description="Disordered" evidence="1">
    <location>
        <begin position="188"/>
        <end position="211"/>
    </location>
</feature>